<feature type="domain" description="HTH cro/C1-type" evidence="2">
    <location>
        <begin position="12"/>
        <end position="66"/>
    </location>
</feature>
<evidence type="ECO:0000313" key="3">
    <source>
        <dbReference type="EMBL" id="MBM7589307.1"/>
    </source>
</evidence>
<dbReference type="Gene3D" id="1.10.260.40">
    <property type="entry name" value="lambda repressor-like DNA-binding domains"/>
    <property type="match status" value="1"/>
</dbReference>
<evidence type="ECO:0000259" key="2">
    <source>
        <dbReference type="PROSITE" id="PS50943"/>
    </source>
</evidence>
<keyword evidence="1" id="KW-0238">DNA-binding</keyword>
<dbReference type="EMBL" id="JAFBEB010000002">
    <property type="protein sequence ID" value="MBM7589307.1"/>
    <property type="molecule type" value="Genomic_DNA"/>
</dbReference>
<dbReference type="PANTHER" id="PTHR46797:SF1">
    <property type="entry name" value="METHYLPHOSPHONATE SYNTHASE"/>
    <property type="match status" value="1"/>
</dbReference>
<evidence type="ECO:0000256" key="1">
    <source>
        <dbReference type="ARBA" id="ARBA00023125"/>
    </source>
</evidence>
<dbReference type="PANTHER" id="PTHR46797">
    <property type="entry name" value="HTH-TYPE TRANSCRIPTIONAL REGULATOR"/>
    <property type="match status" value="1"/>
</dbReference>
<comment type="caution">
    <text evidence="3">The sequence shown here is derived from an EMBL/GenBank/DDBJ whole genome shotgun (WGS) entry which is preliminary data.</text>
</comment>
<dbReference type="Gene3D" id="2.60.120.10">
    <property type="entry name" value="Jelly Rolls"/>
    <property type="match status" value="1"/>
</dbReference>
<keyword evidence="4" id="KW-1185">Reference proteome</keyword>
<dbReference type="InterPro" id="IPR050807">
    <property type="entry name" value="TransReg_Diox_bact_type"/>
</dbReference>
<dbReference type="PROSITE" id="PS50943">
    <property type="entry name" value="HTH_CROC1"/>
    <property type="match status" value="1"/>
</dbReference>
<dbReference type="AlphaFoldDB" id="A0A939BR79"/>
<dbReference type="GO" id="GO:0003700">
    <property type="term" value="F:DNA-binding transcription factor activity"/>
    <property type="evidence" value="ECO:0007669"/>
    <property type="project" value="TreeGrafter"/>
</dbReference>
<dbReference type="CDD" id="cd02209">
    <property type="entry name" value="cupin_XRE_C"/>
    <property type="match status" value="1"/>
</dbReference>
<dbReference type="SUPFAM" id="SSF47413">
    <property type="entry name" value="lambda repressor-like DNA-binding domains"/>
    <property type="match status" value="1"/>
</dbReference>
<dbReference type="InterPro" id="IPR010982">
    <property type="entry name" value="Lambda_DNA-bd_dom_sf"/>
</dbReference>
<keyword evidence="3" id="KW-0413">Isomerase</keyword>
<dbReference type="Proteomes" id="UP000717624">
    <property type="component" value="Unassembled WGS sequence"/>
</dbReference>
<evidence type="ECO:0000313" key="4">
    <source>
        <dbReference type="Proteomes" id="UP000717624"/>
    </source>
</evidence>
<dbReference type="InterPro" id="IPR014710">
    <property type="entry name" value="RmlC-like_jellyroll"/>
</dbReference>
<dbReference type="GO" id="GO:0003677">
    <property type="term" value="F:DNA binding"/>
    <property type="evidence" value="ECO:0007669"/>
    <property type="project" value="UniProtKB-KW"/>
</dbReference>
<organism evidence="3 4">
    <name type="scientific">Brevibacillus fulvus</name>
    <dbReference type="NCBI Taxonomy" id="1125967"/>
    <lineage>
        <taxon>Bacteria</taxon>
        <taxon>Bacillati</taxon>
        <taxon>Bacillota</taxon>
        <taxon>Bacilli</taxon>
        <taxon>Bacillales</taxon>
        <taxon>Paenibacillaceae</taxon>
        <taxon>Brevibacillus</taxon>
    </lineage>
</organism>
<dbReference type="InterPro" id="IPR011051">
    <property type="entry name" value="RmlC_Cupin_sf"/>
</dbReference>
<dbReference type="SMART" id="SM00530">
    <property type="entry name" value="HTH_XRE"/>
    <property type="match status" value="1"/>
</dbReference>
<dbReference type="InterPro" id="IPR001387">
    <property type="entry name" value="Cro/C1-type_HTH"/>
</dbReference>
<dbReference type="SUPFAM" id="SSF51182">
    <property type="entry name" value="RmlC-like cupins"/>
    <property type="match status" value="1"/>
</dbReference>
<sequence>MRLPIESIGNKIRTIRKEKGFTLEIMASKTGLSKGLLSQVERGISQPSLDSLWKITKALEASMIHFFEDVDQKHVHVTRKDKRRQVLFPESKGVFSILSAGGNMKLGLIEVRLQPGDTVMESLVAQEGEECLTVIQGTISVNFSDEEYLLTAGDSIHFDSAKSHTIRNCGEEEALLIWAVSPPQF</sequence>
<accession>A0A939BR79</accession>
<dbReference type="InterPro" id="IPR013096">
    <property type="entry name" value="Cupin_2"/>
</dbReference>
<dbReference type="Pfam" id="PF01381">
    <property type="entry name" value="HTH_3"/>
    <property type="match status" value="1"/>
</dbReference>
<reference evidence="3" key="1">
    <citation type="submission" date="2021-01" db="EMBL/GenBank/DDBJ databases">
        <title>Genomic Encyclopedia of Type Strains, Phase IV (KMG-IV): sequencing the most valuable type-strain genomes for metagenomic binning, comparative biology and taxonomic classification.</title>
        <authorList>
            <person name="Goeker M."/>
        </authorList>
    </citation>
    <scope>NUCLEOTIDE SEQUENCE</scope>
    <source>
        <strain evidence="3">DSM 25523</strain>
    </source>
</reference>
<dbReference type="Pfam" id="PF07883">
    <property type="entry name" value="Cupin_2"/>
    <property type="match status" value="1"/>
</dbReference>
<dbReference type="RefSeq" id="WP_204517034.1">
    <property type="nucleotide sequence ID" value="NZ_BAABIN010000015.1"/>
</dbReference>
<dbReference type="GO" id="GO:0016853">
    <property type="term" value="F:isomerase activity"/>
    <property type="evidence" value="ECO:0007669"/>
    <property type="project" value="UniProtKB-KW"/>
</dbReference>
<name>A0A939BR79_9BACL</name>
<dbReference type="CDD" id="cd00093">
    <property type="entry name" value="HTH_XRE"/>
    <property type="match status" value="1"/>
</dbReference>
<protein>
    <submittedName>
        <fullName evidence="3">Mannose-6-phosphate isomerase-like protein (Cupin superfamily)</fullName>
    </submittedName>
</protein>
<proteinExistence type="predicted"/>
<gene>
    <name evidence="3" type="ORF">JOD01_000905</name>
</gene>
<dbReference type="GO" id="GO:0005829">
    <property type="term" value="C:cytosol"/>
    <property type="evidence" value="ECO:0007669"/>
    <property type="project" value="TreeGrafter"/>
</dbReference>